<dbReference type="InterPro" id="IPR021428">
    <property type="entry name" value="DUF3078"/>
</dbReference>
<dbReference type="Pfam" id="PF11276">
    <property type="entry name" value="DUF3078"/>
    <property type="match status" value="1"/>
</dbReference>
<sequence>MNPKHIYVLMVLMQVAMAGVAQRRGQYGTIRPVKTDTSLIVKAYMDSLVACMERIDSVIEMESFYGQIHPDGRHYRLFAPLTFYHSPASRVLEYAPRTVVDKVVDAVDATMLHIYLNRPDLVANTESRLKKVGTIRNDIKEPVHHNIEFIDKVGSVPDEPVYVPVEVMVKRPNFWTFGGDGNMQFMQNFISENWHKGGESNYSMVAGLTLTANYNNKKRLKFENKLEMKLGFQTSKSDTLHKFKTNNDMIRYTGKLGLQATKRWYYTLQVLAYTQFTTGLKSNDKKVYSDFMSPFNLNLGLGMDYSVEALNKRLTGSVNLSFLSFNFRYVDRKRLAKSHGVRGNHHTLEDFGSQLTTSLTWKITDQIRWQTRLYGYTTYERALVEWENTITMNVSKYISTNIFIYPRLDDSRKRDEDWNYWQFKEYCSLGLSYQF</sequence>
<name>A0ABX2AZD2_9BACT</name>
<accession>A0ABX2AZD2</accession>
<gene>
    <name evidence="1" type="ORF">HPS55_10955</name>
</gene>
<dbReference type="GeneID" id="82158283"/>
<comment type="caution">
    <text evidence="1">The sequence shown here is derived from an EMBL/GenBank/DDBJ whole genome shotgun (WGS) entry which is preliminary data.</text>
</comment>
<evidence type="ECO:0000313" key="1">
    <source>
        <dbReference type="EMBL" id="NPE14833.1"/>
    </source>
</evidence>
<protein>
    <submittedName>
        <fullName evidence="1">DUF3078 domain-containing protein</fullName>
    </submittedName>
</protein>
<proteinExistence type="predicted"/>
<keyword evidence="2" id="KW-1185">Reference proteome</keyword>
<dbReference type="RefSeq" id="WP_172178114.1">
    <property type="nucleotide sequence ID" value="NZ_CASGIA010000014.1"/>
</dbReference>
<dbReference type="Proteomes" id="UP001193734">
    <property type="component" value="Unassembled WGS sequence"/>
</dbReference>
<dbReference type="EMBL" id="JABKKE010000019">
    <property type="protein sequence ID" value="NPE14833.1"/>
    <property type="molecule type" value="Genomic_DNA"/>
</dbReference>
<reference evidence="1 2" key="1">
    <citation type="submission" date="2020-05" db="EMBL/GenBank/DDBJ databases">
        <title>Distinct polysaccharide utilization as determinants for interspecies competition between intestinal Prevotella spp.</title>
        <authorList>
            <person name="Galvez E.J.C."/>
            <person name="Iljazovic A."/>
            <person name="Strowig T."/>
        </authorList>
    </citation>
    <scope>NUCLEOTIDE SEQUENCE [LARGE SCALE GENOMIC DNA]</scope>
    <source>
        <strain evidence="1 2">PROD</strain>
    </source>
</reference>
<organism evidence="1 2">
    <name type="scientific">Xylanibacter rodentium</name>
    <dbReference type="NCBI Taxonomy" id="2736289"/>
    <lineage>
        <taxon>Bacteria</taxon>
        <taxon>Pseudomonadati</taxon>
        <taxon>Bacteroidota</taxon>
        <taxon>Bacteroidia</taxon>
        <taxon>Bacteroidales</taxon>
        <taxon>Prevotellaceae</taxon>
        <taxon>Xylanibacter</taxon>
    </lineage>
</organism>
<evidence type="ECO:0000313" key="2">
    <source>
        <dbReference type="Proteomes" id="UP001193734"/>
    </source>
</evidence>